<dbReference type="RefSeq" id="WP_261514837.1">
    <property type="nucleotide sequence ID" value="NZ_JAODNV010000007.1"/>
</dbReference>
<keyword evidence="1" id="KW-0472">Membrane</keyword>
<protein>
    <submittedName>
        <fullName evidence="2">LPS export ABC transporter periplasmic protein LptC</fullName>
    </submittedName>
</protein>
<organism evidence="2 3">
    <name type="scientific">Chelativorans petroleitrophicus</name>
    <dbReference type="NCBI Taxonomy" id="2975484"/>
    <lineage>
        <taxon>Bacteria</taxon>
        <taxon>Pseudomonadati</taxon>
        <taxon>Pseudomonadota</taxon>
        <taxon>Alphaproteobacteria</taxon>
        <taxon>Hyphomicrobiales</taxon>
        <taxon>Phyllobacteriaceae</taxon>
        <taxon>Chelativorans</taxon>
    </lineage>
</organism>
<keyword evidence="3" id="KW-1185">Reference proteome</keyword>
<name>A0A9X2X989_9HYPH</name>
<proteinExistence type="predicted"/>
<keyword evidence="1" id="KW-1133">Transmembrane helix</keyword>
<dbReference type="Proteomes" id="UP001149009">
    <property type="component" value="Unassembled WGS sequence"/>
</dbReference>
<dbReference type="EMBL" id="JAODNV010000007">
    <property type="protein sequence ID" value="MCT8989987.1"/>
    <property type="molecule type" value="Genomic_DNA"/>
</dbReference>
<comment type="caution">
    <text evidence="2">The sequence shown here is derived from an EMBL/GenBank/DDBJ whole genome shotgun (WGS) entry which is preliminary data.</text>
</comment>
<dbReference type="Pfam" id="PF06835">
    <property type="entry name" value="LptC"/>
    <property type="match status" value="1"/>
</dbReference>
<evidence type="ECO:0000313" key="3">
    <source>
        <dbReference type="Proteomes" id="UP001149009"/>
    </source>
</evidence>
<feature type="transmembrane region" description="Helical" evidence="1">
    <location>
        <begin position="39"/>
        <end position="61"/>
    </location>
</feature>
<dbReference type="AlphaFoldDB" id="A0A9X2X989"/>
<accession>A0A9X2X989</accession>
<sequence length="235" mass="25586">MTSAVMAEVDESGAHAIKRSERGAEAFARARRHSRLVRVLKFVLPGAAIVITALFLGYSLLSSAGWGGVDLGLTSIENGELVMRNPSLDGYTRENLPYSMTAERARQAVGDENGAIRLEGIQASLPLDETDRATLTARSGVFDRQKDRLTLSEGITMTTTSGIVARLQSAEVDIGANVLSSDEPVQIEMEGMRLRADTFRASDGGNKLIFENRVRMELDPATIRQNREEESGNDE</sequence>
<evidence type="ECO:0000313" key="2">
    <source>
        <dbReference type="EMBL" id="MCT8989987.1"/>
    </source>
</evidence>
<evidence type="ECO:0000256" key="1">
    <source>
        <dbReference type="SAM" id="Phobius"/>
    </source>
</evidence>
<dbReference type="InterPro" id="IPR010664">
    <property type="entry name" value="LipoPS_assembly_LptC-rel"/>
</dbReference>
<dbReference type="Gene3D" id="2.60.450.10">
    <property type="entry name" value="Lipopolysaccharide (LPS) transport protein A like domain"/>
    <property type="match status" value="1"/>
</dbReference>
<gene>
    <name evidence="2" type="primary">lptC</name>
    <name evidence="2" type="ORF">NYR54_06715</name>
</gene>
<reference evidence="2" key="1">
    <citation type="submission" date="2022-08" db="EMBL/GenBank/DDBJ databases">
        <title>Chelativorans sichuanense sp. nov., a paraffin oil-degrading bacterium isolated from a mixture of oil-based drill cuttings and paddy soil.</title>
        <authorList>
            <person name="Yu J."/>
            <person name="Liu H."/>
            <person name="Chen Q."/>
        </authorList>
    </citation>
    <scope>NUCLEOTIDE SEQUENCE</scope>
    <source>
        <strain evidence="2">SCAU 2101</strain>
    </source>
</reference>
<keyword evidence="1" id="KW-0812">Transmembrane</keyword>